<feature type="binding site" evidence="3">
    <location>
        <position position="110"/>
    </location>
    <ligand>
        <name>Zn(2+)</name>
        <dbReference type="ChEBI" id="CHEBI:29105"/>
        <label>1</label>
    </ligand>
</feature>
<feature type="binding site" evidence="3">
    <location>
        <position position="206"/>
    </location>
    <ligand>
        <name>Zn(2+)</name>
        <dbReference type="ChEBI" id="CHEBI:29105"/>
        <label>1</label>
    </ligand>
</feature>
<name>A0A3P3F783_9HYPH</name>
<dbReference type="NCBIfam" id="TIGR01879">
    <property type="entry name" value="hydantase"/>
    <property type="match status" value="1"/>
</dbReference>
<sequence length="456" mass="48130">MTAKQIGETRMASITCQGNLNIDGERLWQSLMSMAEIGALPGGGCRRLGLTPEDSEARALLVEWAMEIGCSVGRDLVGNLFIRRLGTQPDLPPVMVGSHLDTVATGGRFDGALGVLGGLEVMRTLQDASIANERTIELVVWINEEGVRFVPGNTGAFAFAGENTVEQVLADTDLHGISIGEALAALNEAGQEAVGGRPVEAYFELHVEQGPYLERAGVPVGIVTGTYTIKYFDLTITGRAAHLAQPLPDRQDALVGAAEAIIAIRKVGATYGNDGRSNASWINVFPNVRGTVAESVHMSCDVRHADPERARAMAEDLEKAIEEASQRSGMPMTLESTLQFGPIEFDPELVDLLRATARARGHKAQDILTVAGHDAIALASVLPAAMIFVPSAGGLSHNEREYTDPESCAIGADILLHAVLAKAGISEQPLKLAEVNVGVMVCSNGCSGSGSGFAEP</sequence>
<dbReference type="SUPFAM" id="SSF55031">
    <property type="entry name" value="Bacterial exopeptidase dimerisation domain"/>
    <property type="match status" value="1"/>
</dbReference>
<dbReference type="SUPFAM" id="SSF53187">
    <property type="entry name" value="Zn-dependent exopeptidases"/>
    <property type="match status" value="1"/>
</dbReference>
<comment type="cofactor">
    <cofactor evidence="3">
        <name>Zn(2+)</name>
        <dbReference type="ChEBI" id="CHEBI:29105"/>
    </cofactor>
    <text evidence="3">Binds 2 Zn(2+) ions per subunit.</text>
</comment>
<dbReference type="Gene3D" id="3.40.630.10">
    <property type="entry name" value="Zn peptidases"/>
    <property type="match status" value="1"/>
</dbReference>
<dbReference type="PIRSF" id="PIRSF001235">
    <property type="entry name" value="Amidase_carbamoylase"/>
    <property type="match status" value="1"/>
</dbReference>
<dbReference type="AlphaFoldDB" id="A0A3P3F783"/>
<dbReference type="Pfam" id="PF01546">
    <property type="entry name" value="Peptidase_M20"/>
    <property type="match status" value="1"/>
</dbReference>
<dbReference type="NCBIfam" id="NF006769">
    <property type="entry name" value="PRK09290.1-3"/>
    <property type="match status" value="1"/>
</dbReference>
<dbReference type="GO" id="GO:0016813">
    <property type="term" value="F:hydrolase activity, acting on carbon-nitrogen (but not peptide) bonds, in linear amidines"/>
    <property type="evidence" value="ECO:0007669"/>
    <property type="project" value="InterPro"/>
</dbReference>
<feature type="binding site" evidence="3">
    <location>
        <position position="145"/>
    </location>
    <ligand>
        <name>Zn(2+)</name>
        <dbReference type="ChEBI" id="CHEBI:29105"/>
        <label>2</label>
    </ligand>
</feature>
<dbReference type="RefSeq" id="WP_125004640.1">
    <property type="nucleotide sequence ID" value="NZ_RQXT01000045.1"/>
</dbReference>
<dbReference type="GO" id="GO:0046872">
    <property type="term" value="F:metal ion binding"/>
    <property type="evidence" value="ECO:0007669"/>
    <property type="project" value="UniProtKB-KW"/>
</dbReference>
<reference evidence="4 5" key="1">
    <citation type="submission" date="2018-11" db="EMBL/GenBank/DDBJ databases">
        <title>the genome of Mesorhizobium tamadayense DSM 28320.</title>
        <authorList>
            <person name="Gao J."/>
        </authorList>
    </citation>
    <scope>NUCLEOTIDE SEQUENCE [LARGE SCALE GENOMIC DNA]</scope>
    <source>
        <strain evidence="4 5">DSM 28320</strain>
    </source>
</reference>
<feature type="binding site" evidence="3">
    <location>
        <position position="397"/>
    </location>
    <ligand>
        <name>Zn(2+)</name>
        <dbReference type="ChEBI" id="CHEBI:29105"/>
        <label>2</label>
    </ligand>
</feature>
<dbReference type="CDD" id="cd03884">
    <property type="entry name" value="M20_bAS"/>
    <property type="match status" value="1"/>
</dbReference>
<dbReference type="PANTHER" id="PTHR32494:SF5">
    <property type="entry name" value="ALLANTOATE AMIDOHYDROLASE"/>
    <property type="match status" value="1"/>
</dbReference>
<evidence type="ECO:0000256" key="1">
    <source>
        <dbReference type="ARBA" id="ARBA00006153"/>
    </source>
</evidence>
<protein>
    <submittedName>
        <fullName evidence="4">Zn-dependent hydrolase</fullName>
    </submittedName>
</protein>
<dbReference type="OrthoDB" id="9808195at2"/>
<dbReference type="InterPro" id="IPR036264">
    <property type="entry name" value="Bact_exopeptidase_dim_dom"/>
</dbReference>
<comment type="caution">
    <text evidence="4">The sequence shown here is derived from an EMBL/GenBank/DDBJ whole genome shotgun (WGS) entry which is preliminary data.</text>
</comment>
<dbReference type="Gene3D" id="3.30.70.360">
    <property type="match status" value="1"/>
</dbReference>
<comment type="similarity">
    <text evidence="1">Belongs to the peptidase M20 family.</text>
</comment>
<proteinExistence type="inferred from homology"/>
<keyword evidence="2 4" id="KW-0378">Hydrolase</keyword>
<dbReference type="PANTHER" id="PTHR32494">
    <property type="entry name" value="ALLANTOATE DEIMINASE-RELATED"/>
    <property type="match status" value="1"/>
</dbReference>
<dbReference type="EMBL" id="RQXT01000045">
    <property type="protein sequence ID" value="RRH94126.1"/>
    <property type="molecule type" value="Genomic_DNA"/>
</dbReference>
<feature type="binding site" evidence="3">
    <location>
        <position position="99"/>
    </location>
    <ligand>
        <name>Zn(2+)</name>
        <dbReference type="ChEBI" id="CHEBI:29105"/>
        <label>1</label>
    </ligand>
</feature>
<evidence type="ECO:0000256" key="2">
    <source>
        <dbReference type="ARBA" id="ARBA00022801"/>
    </source>
</evidence>
<organism evidence="4 5">
    <name type="scientific">Mesorhizobium tamadayense</name>
    <dbReference type="NCBI Taxonomy" id="425306"/>
    <lineage>
        <taxon>Bacteria</taxon>
        <taxon>Pseudomonadati</taxon>
        <taxon>Pseudomonadota</taxon>
        <taxon>Alphaproteobacteria</taxon>
        <taxon>Hyphomicrobiales</taxon>
        <taxon>Phyllobacteriaceae</taxon>
        <taxon>Mesorhizobium</taxon>
    </lineage>
</organism>
<accession>A0A3P3F783</accession>
<keyword evidence="3" id="KW-0862">Zinc</keyword>
<evidence type="ECO:0000256" key="3">
    <source>
        <dbReference type="PIRSR" id="PIRSR001235-1"/>
    </source>
</evidence>
<keyword evidence="5" id="KW-1185">Reference proteome</keyword>
<feature type="binding site" evidence="3">
    <location>
        <position position="110"/>
    </location>
    <ligand>
        <name>Zn(2+)</name>
        <dbReference type="ChEBI" id="CHEBI:29105"/>
        <label>2</label>
    </ligand>
</feature>
<dbReference type="Proteomes" id="UP000273786">
    <property type="component" value="Unassembled WGS sequence"/>
</dbReference>
<gene>
    <name evidence="4" type="ORF">EH240_27935</name>
</gene>
<dbReference type="InterPro" id="IPR010158">
    <property type="entry name" value="Amidase_Cbmase"/>
</dbReference>
<evidence type="ECO:0000313" key="4">
    <source>
        <dbReference type="EMBL" id="RRH94126.1"/>
    </source>
</evidence>
<dbReference type="InterPro" id="IPR002933">
    <property type="entry name" value="Peptidase_M20"/>
</dbReference>
<evidence type="ECO:0000313" key="5">
    <source>
        <dbReference type="Proteomes" id="UP000273786"/>
    </source>
</evidence>
<keyword evidence="3" id="KW-0479">Metal-binding</keyword>